<proteinExistence type="predicted"/>
<sequence>MPLTAISLYTGGGAMGFGLLVLPFSLTVNCSILTAVLSLKSRFRESKTLLIINLSSTLFALFFLYHFLGIPALD</sequence>
<dbReference type="AlphaFoldDB" id="A0A0M9CG31"/>
<organism evidence="2 3">
    <name type="scientific">Polaribacter dokdonensis DSW-5</name>
    <dbReference type="NCBI Taxonomy" id="1300348"/>
    <lineage>
        <taxon>Bacteria</taxon>
        <taxon>Pseudomonadati</taxon>
        <taxon>Bacteroidota</taxon>
        <taxon>Flavobacteriia</taxon>
        <taxon>Flavobacteriales</taxon>
        <taxon>Flavobacteriaceae</taxon>
    </lineage>
</organism>
<feature type="transmembrane region" description="Helical" evidence="1">
    <location>
        <begin position="49"/>
        <end position="68"/>
    </location>
</feature>
<feature type="transmembrane region" description="Helical" evidence="1">
    <location>
        <begin position="12"/>
        <end position="37"/>
    </location>
</feature>
<dbReference type="EMBL" id="LGBR01000001">
    <property type="protein sequence ID" value="KOY51822.1"/>
    <property type="molecule type" value="Genomic_DNA"/>
</dbReference>
<dbReference type="STRING" id="1300348.I602_1382"/>
<dbReference type="Proteomes" id="UP000037716">
    <property type="component" value="Unassembled WGS sequence"/>
</dbReference>
<evidence type="ECO:0000256" key="1">
    <source>
        <dbReference type="SAM" id="Phobius"/>
    </source>
</evidence>
<accession>A0A0M9CG31</accession>
<evidence type="ECO:0000313" key="3">
    <source>
        <dbReference type="Proteomes" id="UP000037716"/>
    </source>
</evidence>
<evidence type="ECO:0000313" key="2">
    <source>
        <dbReference type="EMBL" id="KOY51822.1"/>
    </source>
</evidence>
<reference evidence="2 3" key="1">
    <citation type="submission" date="2015-07" db="EMBL/GenBank/DDBJ databases">
        <title>Genome of Polaribacter dokdonenesis DSW-5, isolated from seawater off Dokdo in Korea.</title>
        <authorList>
            <person name="Yoon K."/>
            <person name="Song J.Y."/>
            <person name="Kim J.F."/>
        </authorList>
    </citation>
    <scope>NUCLEOTIDE SEQUENCE [LARGE SCALE GENOMIC DNA]</scope>
    <source>
        <strain evidence="2 3">DSW-5</strain>
    </source>
</reference>
<keyword evidence="1" id="KW-0472">Membrane</keyword>
<dbReference type="PATRIC" id="fig|1300348.6.peg.1381"/>
<protein>
    <submittedName>
        <fullName evidence="2">Uncharacterized protein</fullName>
    </submittedName>
</protein>
<gene>
    <name evidence="2" type="ORF">I602_1382</name>
</gene>
<comment type="caution">
    <text evidence="2">The sequence shown here is derived from an EMBL/GenBank/DDBJ whole genome shotgun (WGS) entry which is preliminary data.</text>
</comment>
<keyword evidence="1" id="KW-1133">Transmembrane helix</keyword>
<keyword evidence="1" id="KW-0812">Transmembrane</keyword>
<name>A0A0M9CG31_9FLAO</name>